<accession>A0A1Y6BLB7</accession>
<evidence type="ECO:0000313" key="7">
    <source>
        <dbReference type="EMBL" id="SMF09470.1"/>
    </source>
</evidence>
<dbReference type="EMBL" id="FWZX01000004">
    <property type="protein sequence ID" value="SMF09470.1"/>
    <property type="molecule type" value="Genomic_DNA"/>
</dbReference>
<dbReference type="PANTHER" id="PTHR35008">
    <property type="entry name" value="BLL4482 PROTEIN-RELATED"/>
    <property type="match status" value="1"/>
</dbReference>
<sequence>MKVWWKAVSLTLAAALVGVMSPGAPARADQALVKRGAYLVQIMGCGGCHTPMPTSAQAHPAALSGATVGFEMDGLGVFYPPNLTSDKETGLGNWSAKDIETAMRTGVRPDGRELAPVMPWQAFSVLTPDDMAAVIAFLQSLAPVKHQVPEPVGAGAKAPLPYYATVMPK</sequence>
<keyword evidence="5" id="KW-0732">Signal</keyword>
<dbReference type="GO" id="GO:0046872">
    <property type="term" value="F:metal ion binding"/>
    <property type="evidence" value="ECO:0007669"/>
    <property type="project" value="UniProtKB-KW"/>
</dbReference>
<feature type="signal peptide" evidence="5">
    <location>
        <begin position="1"/>
        <end position="26"/>
    </location>
</feature>
<proteinExistence type="predicted"/>
<keyword evidence="2 4" id="KW-0479">Metal-binding</keyword>
<organism evidence="7 8">
    <name type="scientific">Tistlia consotensis USBA 355</name>
    <dbReference type="NCBI Taxonomy" id="560819"/>
    <lineage>
        <taxon>Bacteria</taxon>
        <taxon>Pseudomonadati</taxon>
        <taxon>Pseudomonadota</taxon>
        <taxon>Alphaproteobacteria</taxon>
        <taxon>Rhodospirillales</taxon>
        <taxon>Rhodovibrionaceae</taxon>
        <taxon>Tistlia</taxon>
    </lineage>
</organism>
<dbReference type="InterPro" id="IPR009056">
    <property type="entry name" value="Cyt_c-like_dom"/>
</dbReference>
<dbReference type="AlphaFoldDB" id="A0A1Y6BLB7"/>
<dbReference type="PANTHER" id="PTHR35008:SF8">
    <property type="entry name" value="ALCOHOL DEHYDROGENASE CYTOCHROME C SUBUNIT"/>
    <property type="match status" value="1"/>
</dbReference>
<dbReference type="RefSeq" id="WP_085121938.1">
    <property type="nucleotide sequence ID" value="NZ_FWZX01000004.1"/>
</dbReference>
<dbReference type="Proteomes" id="UP000192917">
    <property type="component" value="Unassembled WGS sequence"/>
</dbReference>
<feature type="domain" description="Cytochrome c" evidence="6">
    <location>
        <begin position="31"/>
        <end position="142"/>
    </location>
</feature>
<evidence type="ECO:0000256" key="2">
    <source>
        <dbReference type="ARBA" id="ARBA00022723"/>
    </source>
</evidence>
<evidence type="ECO:0000256" key="3">
    <source>
        <dbReference type="ARBA" id="ARBA00023004"/>
    </source>
</evidence>
<dbReference type="PROSITE" id="PS51007">
    <property type="entry name" value="CYTC"/>
    <property type="match status" value="1"/>
</dbReference>
<protein>
    <submittedName>
        <fullName evidence="7">Cytochrome c</fullName>
    </submittedName>
</protein>
<name>A0A1Y6BLB7_9PROT</name>
<evidence type="ECO:0000256" key="4">
    <source>
        <dbReference type="PROSITE-ProRule" id="PRU00433"/>
    </source>
</evidence>
<keyword evidence="3 4" id="KW-0408">Iron</keyword>
<reference evidence="7 8" key="1">
    <citation type="submission" date="2017-04" db="EMBL/GenBank/DDBJ databases">
        <authorList>
            <person name="Afonso C.L."/>
            <person name="Miller P.J."/>
            <person name="Scott M.A."/>
            <person name="Spackman E."/>
            <person name="Goraichik I."/>
            <person name="Dimitrov K.M."/>
            <person name="Suarez D.L."/>
            <person name="Swayne D.E."/>
        </authorList>
    </citation>
    <scope>NUCLEOTIDE SEQUENCE [LARGE SCALE GENOMIC DNA]</scope>
    <source>
        <strain evidence="7 8">USBA 355</strain>
    </source>
</reference>
<gene>
    <name evidence="7" type="ORF">SAMN05428998_104240</name>
</gene>
<dbReference type="GO" id="GO:0020037">
    <property type="term" value="F:heme binding"/>
    <property type="evidence" value="ECO:0007669"/>
    <property type="project" value="InterPro"/>
</dbReference>
<keyword evidence="1 4" id="KW-0349">Heme</keyword>
<evidence type="ECO:0000256" key="1">
    <source>
        <dbReference type="ARBA" id="ARBA00022617"/>
    </source>
</evidence>
<dbReference type="SUPFAM" id="SSF46626">
    <property type="entry name" value="Cytochrome c"/>
    <property type="match status" value="1"/>
</dbReference>
<evidence type="ECO:0000313" key="8">
    <source>
        <dbReference type="Proteomes" id="UP000192917"/>
    </source>
</evidence>
<evidence type="ECO:0000259" key="6">
    <source>
        <dbReference type="PROSITE" id="PS51007"/>
    </source>
</evidence>
<dbReference type="Gene3D" id="1.10.760.10">
    <property type="entry name" value="Cytochrome c-like domain"/>
    <property type="match status" value="1"/>
</dbReference>
<keyword evidence="8" id="KW-1185">Reference proteome</keyword>
<dbReference type="InterPro" id="IPR051459">
    <property type="entry name" value="Cytochrome_c-type_DH"/>
</dbReference>
<dbReference type="InterPro" id="IPR036909">
    <property type="entry name" value="Cyt_c-like_dom_sf"/>
</dbReference>
<dbReference type="STRING" id="560819.SAMN05428998_104240"/>
<dbReference type="Pfam" id="PF00034">
    <property type="entry name" value="Cytochrom_C"/>
    <property type="match status" value="1"/>
</dbReference>
<evidence type="ECO:0000256" key="5">
    <source>
        <dbReference type="SAM" id="SignalP"/>
    </source>
</evidence>
<dbReference type="GO" id="GO:0009055">
    <property type="term" value="F:electron transfer activity"/>
    <property type="evidence" value="ECO:0007669"/>
    <property type="project" value="InterPro"/>
</dbReference>
<feature type="chain" id="PRO_5012848225" evidence="5">
    <location>
        <begin position="27"/>
        <end position="169"/>
    </location>
</feature>